<evidence type="ECO:0000313" key="5">
    <source>
        <dbReference type="EMBL" id="KGG80267.1"/>
    </source>
</evidence>
<dbReference type="AlphaFoldDB" id="A0A096BHB1"/>
<evidence type="ECO:0000259" key="4">
    <source>
        <dbReference type="SMART" id="SM00382"/>
    </source>
</evidence>
<dbReference type="CDD" id="cd00009">
    <property type="entry name" value="AAA"/>
    <property type="match status" value="1"/>
</dbReference>
<sequence>MSFKLYKYGKTNFHTSFDIFFNKKKTVKEELCKSDTNLNDILIELNSLIGLDNVKKLVKEIIAFVEIQEKRKTENLLTEPIVLHMVFRGNPGTGKTTVARLLGKIFKEIGILERGHLIEVDRADLVGEYIGHTAVKVKEQIRKALGGILFIDEAYSLARGGEKDFGKEAIDTLVKAMEDYKDNFILILAGYKDEMDYFLKTNPGLKSRFPIYIDFKDYSIEELILIAKKIASDRQYQFSNKAILKIEYILKKKTYDNGNARYVRNIIERAIRRQAVRLKNKHKVTKYDLLTILEEDIVEDDLY</sequence>
<dbReference type="EMBL" id="AZTB01000032">
    <property type="protein sequence ID" value="KGG80267.1"/>
    <property type="molecule type" value="Genomic_DNA"/>
</dbReference>
<name>A0A096BHB1_9FIRM</name>
<organism evidence="5 6">
    <name type="scientific">Caloranaerobacter azorensis H53214</name>
    <dbReference type="NCBI Taxonomy" id="1156417"/>
    <lineage>
        <taxon>Bacteria</taxon>
        <taxon>Bacillati</taxon>
        <taxon>Bacillota</taxon>
        <taxon>Tissierellia</taxon>
        <taxon>Tissierellales</taxon>
        <taxon>Thermohalobacteraceae</taxon>
        <taxon>Caloranaerobacter</taxon>
    </lineage>
</organism>
<dbReference type="InterPro" id="IPR000641">
    <property type="entry name" value="CbxX/CfxQ"/>
</dbReference>
<keyword evidence="3" id="KW-0067">ATP-binding</keyword>
<dbReference type="PANTHER" id="PTHR43392">
    <property type="entry name" value="AAA-TYPE ATPASE FAMILY PROTEIN / ANKYRIN REPEAT FAMILY PROTEIN"/>
    <property type="match status" value="1"/>
</dbReference>
<dbReference type="SUPFAM" id="SSF52540">
    <property type="entry name" value="P-loop containing nucleoside triphosphate hydrolases"/>
    <property type="match status" value="1"/>
</dbReference>
<evidence type="ECO:0000256" key="1">
    <source>
        <dbReference type="ARBA" id="ARBA00010378"/>
    </source>
</evidence>
<dbReference type="Proteomes" id="UP000029622">
    <property type="component" value="Unassembled WGS sequence"/>
</dbReference>
<dbReference type="STRING" id="1156417.Y919_07150"/>
<dbReference type="Pfam" id="PF00004">
    <property type="entry name" value="AAA"/>
    <property type="match status" value="1"/>
</dbReference>
<proteinExistence type="inferred from homology"/>
<dbReference type="SMART" id="SM00382">
    <property type="entry name" value="AAA"/>
    <property type="match status" value="1"/>
</dbReference>
<reference evidence="5 6" key="1">
    <citation type="submission" date="2013-12" db="EMBL/GenBank/DDBJ databases">
        <title>Draft genome sequence of Caloranaerobacter sp. H53214.</title>
        <authorList>
            <person name="Jiang L.J."/>
            <person name="Shao Z.Z."/>
            <person name="Long M.N."/>
        </authorList>
    </citation>
    <scope>NUCLEOTIDE SEQUENCE [LARGE SCALE GENOMIC DNA]</scope>
    <source>
        <strain evidence="5 6">H53214</strain>
    </source>
</reference>
<keyword evidence="2" id="KW-0547">Nucleotide-binding</keyword>
<dbReference type="RefSeq" id="WP_035163576.1">
    <property type="nucleotide sequence ID" value="NZ_AZTB01000032.1"/>
</dbReference>
<dbReference type="InterPro" id="IPR000470">
    <property type="entry name" value="CbxX/CfqX_mono"/>
</dbReference>
<dbReference type="InterPro" id="IPR003959">
    <property type="entry name" value="ATPase_AAA_core"/>
</dbReference>
<dbReference type="InterPro" id="IPR050773">
    <property type="entry name" value="CbxX/CfxQ_RuBisCO_ESX"/>
</dbReference>
<evidence type="ECO:0000256" key="2">
    <source>
        <dbReference type="ARBA" id="ARBA00022741"/>
    </source>
</evidence>
<feature type="domain" description="AAA+ ATPase" evidence="4">
    <location>
        <begin position="81"/>
        <end position="217"/>
    </location>
</feature>
<dbReference type="PANTHER" id="PTHR43392:SF2">
    <property type="entry name" value="AAA-TYPE ATPASE FAMILY PROTEIN _ ANKYRIN REPEAT FAMILY PROTEIN"/>
    <property type="match status" value="1"/>
</dbReference>
<dbReference type="InterPro" id="IPR041627">
    <property type="entry name" value="AAA_lid_6"/>
</dbReference>
<comment type="similarity">
    <text evidence="1">Belongs to the CbxX/CfxQ family.</text>
</comment>
<dbReference type="Gene3D" id="3.40.50.300">
    <property type="entry name" value="P-loop containing nucleotide triphosphate hydrolases"/>
    <property type="match status" value="1"/>
</dbReference>
<dbReference type="FunFam" id="3.40.50.300:FF:000216">
    <property type="entry name" value="Type VII secretion ATPase EccA"/>
    <property type="match status" value="1"/>
</dbReference>
<dbReference type="PRINTS" id="PR00820">
    <property type="entry name" value="CBXXCFQX"/>
</dbReference>
<evidence type="ECO:0000313" key="6">
    <source>
        <dbReference type="Proteomes" id="UP000029622"/>
    </source>
</evidence>
<dbReference type="InterPro" id="IPR027417">
    <property type="entry name" value="P-loop_NTPase"/>
</dbReference>
<dbReference type="GO" id="GO:0005524">
    <property type="term" value="F:ATP binding"/>
    <property type="evidence" value="ECO:0007669"/>
    <property type="project" value="UniProtKB-KW"/>
</dbReference>
<comment type="caution">
    <text evidence="5">The sequence shown here is derived from an EMBL/GenBank/DDBJ whole genome shotgun (WGS) entry which is preliminary data.</text>
</comment>
<dbReference type="Gene3D" id="1.10.8.60">
    <property type="match status" value="1"/>
</dbReference>
<dbReference type="InterPro" id="IPR003593">
    <property type="entry name" value="AAA+_ATPase"/>
</dbReference>
<dbReference type="PRINTS" id="PR00819">
    <property type="entry name" value="CBXCFQXSUPER"/>
</dbReference>
<accession>A0A096BHB1</accession>
<gene>
    <name evidence="5" type="ORF">Y919_07150</name>
</gene>
<dbReference type="Pfam" id="PF17866">
    <property type="entry name" value="AAA_lid_6"/>
    <property type="match status" value="1"/>
</dbReference>
<dbReference type="GO" id="GO:0016887">
    <property type="term" value="F:ATP hydrolysis activity"/>
    <property type="evidence" value="ECO:0007669"/>
    <property type="project" value="InterPro"/>
</dbReference>
<evidence type="ECO:0000256" key="3">
    <source>
        <dbReference type="ARBA" id="ARBA00022840"/>
    </source>
</evidence>
<protein>
    <submittedName>
        <fullName evidence="5">Stage V sporulation protein K</fullName>
    </submittedName>
</protein>